<dbReference type="AlphaFoldDB" id="A0A6J6KNM0"/>
<sequence length="152" mass="16037">MYSAGFVFNIACAASSLRSFGKYESGSCALVWSVTMSAAKPICNSFGNISAALPTTPTESLRFSAFAFSHLATASSSESATSSKYRVSTRRLTRHASTSMHKATPSFIVTASGCAPPMPPRPAVNVMVPASVPLNLRRAISAKHSYVPCKIP</sequence>
<protein>
    <submittedName>
        <fullName evidence="1">Unannotated protein</fullName>
    </submittedName>
</protein>
<organism evidence="1">
    <name type="scientific">freshwater metagenome</name>
    <dbReference type="NCBI Taxonomy" id="449393"/>
    <lineage>
        <taxon>unclassified sequences</taxon>
        <taxon>metagenomes</taxon>
        <taxon>ecological metagenomes</taxon>
    </lineage>
</organism>
<evidence type="ECO:0000313" key="1">
    <source>
        <dbReference type="EMBL" id="CAB4651152.1"/>
    </source>
</evidence>
<gene>
    <name evidence="1" type="ORF">UFOPK2195_00479</name>
</gene>
<proteinExistence type="predicted"/>
<dbReference type="EMBL" id="CAEZWH010000070">
    <property type="protein sequence ID" value="CAB4651152.1"/>
    <property type="molecule type" value="Genomic_DNA"/>
</dbReference>
<reference evidence="1" key="1">
    <citation type="submission" date="2020-05" db="EMBL/GenBank/DDBJ databases">
        <authorList>
            <person name="Chiriac C."/>
            <person name="Salcher M."/>
            <person name="Ghai R."/>
            <person name="Kavagutti S V."/>
        </authorList>
    </citation>
    <scope>NUCLEOTIDE SEQUENCE</scope>
</reference>
<name>A0A6J6KNM0_9ZZZZ</name>
<accession>A0A6J6KNM0</accession>